<comment type="caution">
    <text evidence="2">The sequence shown here is derived from an EMBL/GenBank/DDBJ whole genome shotgun (WGS) entry which is preliminary data.</text>
</comment>
<evidence type="ECO:0000313" key="2">
    <source>
        <dbReference type="EMBL" id="NMP23291.1"/>
    </source>
</evidence>
<keyword evidence="3" id="KW-1185">Reference proteome</keyword>
<evidence type="ECO:0000256" key="1">
    <source>
        <dbReference type="SAM" id="Phobius"/>
    </source>
</evidence>
<name>A0A7Y0L5U6_9FIRM</name>
<feature type="transmembrane region" description="Helical" evidence="1">
    <location>
        <begin position="55"/>
        <end position="75"/>
    </location>
</feature>
<keyword evidence="1" id="KW-1133">Transmembrane helix</keyword>
<sequence length="81" mass="8220">MLAKVALADWDGKTLLVGADGVGELLEGCDGLLVGAAAWLDGTWDPHPANATSPAAAIVISIAFSMICCLLIGALGRERNA</sequence>
<dbReference type="EMBL" id="JABBVZ010000046">
    <property type="protein sequence ID" value="NMP23291.1"/>
    <property type="molecule type" value="Genomic_DNA"/>
</dbReference>
<dbReference type="AlphaFoldDB" id="A0A7Y0L5U6"/>
<proteinExistence type="predicted"/>
<gene>
    <name evidence="2" type="ORF">HIJ39_13175</name>
</gene>
<keyword evidence="1" id="KW-0812">Transmembrane</keyword>
<protein>
    <submittedName>
        <fullName evidence="2">Uncharacterized protein</fullName>
    </submittedName>
</protein>
<evidence type="ECO:0000313" key="3">
    <source>
        <dbReference type="Proteomes" id="UP000533476"/>
    </source>
</evidence>
<keyword evidence="1" id="KW-0472">Membrane</keyword>
<dbReference type="RefSeq" id="WP_169100431.1">
    <property type="nucleotide sequence ID" value="NZ_JABBVZ010000046.1"/>
</dbReference>
<accession>A0A7Y0L5U6</accession>
<reference evidence="2 3" key="1">
    <citation type="submission" date="2020-04" db="EMBL/GenBank/DDBJ databases">
        <authorList>
            <person name="Zhang R."/>
            <person name="Schippers A."/>
        </authorList>
    </citation>
    <scope>NUCLEOTIDE SEQUENCE [LARGE SCALE GENOMIC DNA]</scope>
    <source>
        <strain evidence="2 3">DSM 109850</strain>
    </source>
</reference>
<organism evidence="2 3">
    <name type="scientific">Sulfobacillus harzensis</name>
    <dbReference type="NCBI Taxonomy" id="2729629"/>
    <lineage>
        <taxon>Bacteria</taxon>
        <taxon>Bacillati</taxon>
        <taxon>Bacillota</taxon>
        <taxon>Clostridia</taxon>
        <taxon>Eubacteriales</taxon>
        <taxon>Clostridiales Family XVII. Incertae Sedis</taxon>
        <taxon>Sulfobacillus</taxon>
    </lineage>
</organism>
<dbReference type="Proteomes" id="UP000533476">
    <property type="component" value="Unassembled WGS sequence"/>
</dbReference>